<reference evidence="1 2" key="1">
    <citation type="journal article" date="2007" name="Science">
        <title>Genomic minimalism in the early diverging intestinal parasite Giardia lamblia.</title>
        <authorList>
            <person name="Morrison H.G."/>
            <person name="McArthur A.G."/>
            <person name="Gillin F.D."/>
            <person name="Aley S.B."/>
            <person name="Adam R.D."/>
            <person name="Olsen G.J."/>
            <person name="Best A.A."/>
            <person name="Cande W.Z."/>
            <person name="Chen F."/>
            <person name="Cipriano M.J."/>
            <person name="Davids B.J."/>
            <person name="Dawson S.C."/>
            <person name="Elmendorf H.G."/>
            <person name="Hehl A.B."/>
            <person name="Holder M.E."/>
            <person name="Huse S.M."/>
            <person name="Kim U.U."/>
            <person name="Lasek-Nesselquist E."/>
            <person name="Manning G."/>
            <person name="Nigam A."/>
            <person name="Nixon J.E."/>
            <person name="Palm D."/>
            <person name="Passamaneck N.E."/>
            <person name="Prabhu A."/>
            <person name="Reich C.I."/>
            <person name="Reiner D.S."/>
            <person name="Samuelson J."/>
            <person name="Svard S.G."/>
            <person name="Sogin M.L."/>
        </authorList>
    </citation>
    <scope>NUCLEOTIDE SEQUENCE [LARGE SCALE GENOMIC DNA]</scope>
    <source>
        <strain evidence="1 2">WB C6</strain>
    </source>
</reference>
<evidence type="ECO:0000313" key="2">
    <source>
        <dbReference type="Proteomes" id="UP000001548"/>
    </source>
</evidence>
<accession>D3KHP4</accession>
<dbReference type="HOGENOM" id="CLU_632314_0_0_1"/>
<organism evidence="1 2">
    <name type="scientific">Giardia intestinalis (strain ATCC 50803 / WB clone C6)</name>
    <name type="common">Giardia lamblia</name>
    <dbReference type="NCBI Taxonomy" id="184922"/>
    <lineage>
        <taxon>Eukaryota</taxon>
        <taxon>Metamonada</taxon>
        <taxon>Diplomonadida</taxon>
        <taxon>Hexamitidae</taxon>
        <taxon>Giardiinae</taxon>
        <taxon>Giardia</taxon>
    </lineage>
</organism>
<sequence>MFLWTVALLAVLSVSPTGLLRPGKKVPSSILDKSILSPPSYQLPLPMHKVETAEMTVSVDHGGVHTFLPSDSFPPMIHSALVIVVYGSEVFQNIIFTHLAHLKSCPSHYASRIPIITVVPDKLEDITSLQLEQALAHRTRIIVVSVYEPDSPYISFHDSTSSQILLNPLLFPELSSHPNSELYNYVHSHIAHGTYFTQRPLAPPPKVVMSKRHAIIEHISIMLSTPNQSVPKFIHYLSSLVALQDHQSEHGHRHYVALCPRTRIEHQKRIALFFPFNLWVLAGAGIAYSHYQSRYWNQRLYLSTLFLLASAPLGPVLFSRALAIYASINLKTHKFPRCVAHNHLYLISLGAIVLSIQVDIATRLSVCLPLVILLNMICETIQFLLQQKHGERNHHGRAGKISFMHSLPCSAGILQLVKDHISPSFLCKKLCTGP</sequence>
<dbReference type="VEuPathDB" id="GiardiaDB:GL50803_2572"/>
<evidence type="ECO:0000313" key="1">
    <source>
        <dbReference type="EMBL" id="KAE8304647.1"/>
    </source>
</evidence>
<dbReference type="Proteomes" id="UP000001548">
    <property type="component" value="Unassembled WGS sequence"/>
</dbReference>
<dbReference type="EMBL" id="AACB03000001">
    <property type="protein sequence ID" value="KAE8304647.1"/>
    <property type="molecule type" value="Genomic_DNA"/>
</dbReference>
<name>D3KHP4_GIAIC</name>
<keyword evidence="2" id="KW-1185">Reference proteome</keyword>
<proteinExistence type="predicted"/>
<dbReference type="AlphaFoldDB" id="D3KHP4"/>
<comment type="caution">
    <text evidence="1">The sequence shown here is derived from an EMBL/GenBank/DDBJ whole genome shotgun (WGS) entry which is preliminary data.</text>
</comment>
<dbReference type="OMA" id="DHQSEHG"/>
<protein>
    <submittedName>
        <fullName evidence="1">Uncharacterized protein</fullName>
    </submittedName>
</protein>
<gene>
    <name evidence="1" type="ORF">GL50803_002572</name>
</gene>